<dbReference type="Proteomes" id="UP000470446">
    <property type="component" value="Unassembled WGS sequence"/>
</dbReference>
<protein>
    <submittedName>
        <fullName evidence="1">3-keto-5-aminohexanoate cleavage protein</fullName>
    </submittedName>
</protein>
<feature type="non-terminal residue" evidence="1">
    <location>
        <position position="1"/>
    </location>
</feature>
<dbReference type="EMBL" id="JAAGMA010000225">
    <property type="protein sequence ID" value="NEB09037.1"/>
    <property type="molecule type" value="Genomic_DNA"/>
</dbReference>
<evidence type="ECO:0000313" key="1">
    <source>
        <dbReference type="EMBL" id="NEB09037.1"/>
    </source>
</evidence>
<accession>A0A7K3PGL6</accession>
<evidence type="ECO:0000313" key="2">
    <source>
        <dbReference type="Proteomes" id="UP000470446"/>
    </source>
</evidence>
<reference evidence="1 2" key="1">
    <citation type="submission" date="2020-01" db="EMBL/GenBank/DDBJ databases">
        <title>Insect and environment-associated Actinomycetes.</title>
        <authorList>
            <person name="Currrie C."/>
            <person name="Chevrette M."/>
            <person name="Carlson C."/>
            <person name="Stubbendieck R."/>
            <person name="Wendt-Pienkowski E."/>
        </authorList>
    </citation>
    <scope>NUCLEOTIDE SEQUENCE [LARGE SCALE GENOMIC DNA]</scope>
    <source>
        <strain evidence="1 2">SID14163</strain>
    </source>
</reference>
<comment type="caution">
    <text evidence="1">The sequence shown here is derived from an EMBL/GenBank/DDBJ whole genome shotgun (WGS) entry which is preliminary data.</text>
</comment>
<sequence>TGLEDTLFLPDGGRAASNAELVVAGTTEWASARRGDD</sequence>
<proteinExistence type="predicted"/>
<gene>
    <name evidence="1" type="ORF">G3I32_09135</name>
</gene>
<dbReference type="AlphaFoldDB" id="A0A7K3PGL6"/>
<organism evidence="1 2">
    <name type="scientific">Streptomyces coelicoflavus</name>
    <dbReference type="NCBI Taxonomy" id="285562"/>
    <lineage>
        <taxon>Bacteria</taxon>
        <taxon>Bacillati</taxon>
        <taxon>Actinomycetota</taxon>
        <taxon>Actinomycetes</taxon>
        <taxon>Kitasatosporales</taxon>
        <taxon>Streptomycetaceae</taxon>
        <taxon>Streptomyces</taxon>
    </lineage>
</organism>
<name>A0A7K3PGL6_9ACTN</name>